<sequence length="915" mass="102164">MSSKEKETPKLSKEKDVEQKENSTKKKIDLPEDELSEEDAALKGELEMLVERLQEDKIELYQPSIDSLKKFIKESTSSMTAVPKPLKFLRSHYDALISVYDKWEDKTLKAELADILSMIGMTYNESDNKDGVETYKRESLKWRLLGNLKSLNEWGHEYLRHLSLEIGEQYQEDLEYSKEKDEKLFSLALEIVPEFLKHNAETEAVDLLLELESIDKLPQFVDKDTFERVCLYLVSCVPLLAPPDDLSFLNTAFSIYLLQNQLTNALSLAIRLDDEELIRNVFEATDDEIVQQQLGFILGRQNSCFKIDNEKVQQCISNVKISEYFKYLTKELNLLTPKVPEDIYRSHLESSPTSIMNSSMESAHQNLASAFVNSFVNAGYGSEKVVQEDQWIYKTKGTGMLSTTASLGLINLWDNTEGLQKLDEYLYNEQFEIKAGALLGMALSSTSVHDEVESALLILQDYLSGTEKNVSIITSVITGLGISFAGSEDETVLNLLLPLISDTDISLEVSSLAALALGHVFVGTCNGDISSTILQTLLERESSELTSKWIRFMSLGLGLLYMSKYDQADDVLETIEAIEHPIVKTLKVIVTVCSYAGTGNVLQIQALLQMCTVKPHQDEAEEDEEKDGEKAKESENDKDKEDIDNTTTPENESYQAYAVLGLALIAMGEEIGQEMSLRHFGHLMHYGNSMIRRAVPLAMGLVSSSNPQMKVFDTLSRYSHDQDLDVAINSIFSMGLVGAGTNNARLAQLLRQLASYYSKDRDSLFIVRIAQGLVSLGKGTMTISPFNTDRAILSKVSLASILTVAVTLLDPKSFILDNNSALLYYLAPSIKPRMLVTVDEELNPIKVNVRVGQAVDVVGQAGRPKTITGWVTHSTPVLLGHGERAELETDEYLSLATALEGIVILRKNPDFVEED</sequence>
<dbReference type="SUPFAM" id="SSF48371">
    <property type="entry name" value="ARM repeat"/>
    <property type="match status" value="1"/>
</dbReference>
<dbReference type="PANTHER" id="PTHR10943">
    <property type="entry name" value="26S PROTEASOME NON-ATPASE REGULATORY SUBUNIT"/>
    <property type="match status" value="1"/>
</dbReference>
<accession>A0A1B2JGF7</accession>
<evidence type="ECO:0000313" key="9">
    <source>
        <dbReference type="Proteomes" id="UP000094565"/>
    </source>
</evidence>
<dbReference type="GO" id="GO:0034515">
    <property type="term" value="C:proteasome storage granule"/>
    <property type="evidence" value="ECO:0007669"/>
    <property type="project" value="TreeGrafter"/>
</dbReference>
<dbReference type="InterPro" id="IPR040892">
    <property type="entry name" value="RPN1_N"/>
</dbReference>
<evidence type="ECO:0000259" key="6">
    <source>
        <dbReference type="Pfam" id="PF17781"/>
    </source>
</evidence>
<evidence type="ECO:0000313" key="8">
    <source>
        <dbReference type="EMBL" id="ANZ77116.1"/>
    </source>
</evidence>
<dbReference type="PIRSF" id="PIRSF015965">
    <property type="entry name" value="26S_Psome_Rpn1"/>
    <property type="match status" value="1"/>
</dbReference>
<feature type="region of interest" description="Disordered" evidence="5">
    <location>
        <begin position="617"/>
        <end position="650"/>
    </location>
</feature>
<dbReference type="EMBL" id="CP014586">
    <property type="protein sequence ID" value="ANZ77116.1"/>
    <property type="molecule type" value="Genomic_DNA"/>
</dbReference>
<dbReference type="Pfam" id="PF17781">
    <property type="entry name" value="RPN1_RPN2_N"/>
    <property type="match status" value="1"/>
</dbReference>
<dbReference type="InterPro" id="IPR011989">
    <property type="entry name" value="ARM-like"/>
</dbReference>
<proteinExistence type="inferred from homology"/>
<feature type="domain" description="RPN1 N-terminal" evidence="6">
    <location>
        <begin position="46"/>
        <end position="349"/>
    </location>
</feature>
<dbReference type="Pfam" id="PF01851">
    <property type="entry name" value="PC_rep"/>
    <property type="match status" value="3"/>
</dbReference>
<feature type="region of interest" description="Disordered" evidence="5">
    <location>
        <begin position="1"/>
        <end position="36"/>
    </location>
</feature>
<evidence type="ECO:0000256" key="3">
    <source>
        <dbReference type="ARBA" id="ARBA00022942"/>
    </source>
</evidence>
<dbReference type="GO" id="GO:0008540">
    <property type="term" value="C:proteasome regulatory particle, base subcomplex"/>
    <property type="evidence" value="ECO:0007669"/>
    <property type="project" value="UniProtKB-UniRule"/>
</dbReference>
<dbReference type="Gene3D" id="1.25.10.10">
    <property type="entry name" value="Leucine-rich Repeat Variant"/>
    <property type="match status" value="1"/>
</dbReference>
<protein>
    <recommendedName>
        <fullName evidence="4">26S proteasome regulatory subunit RPN1</fullName>
    </recommendedName>
</protein>
<evidence type="ECO:0000256" key="2">
    <source>
        <dbReference type="ARBA" id="ARBA00022737"/>
    </source>
</evidence>
<dbReference type="AlphaFoldDB" id="A0A1B2JGF7"/>
<dbReference type="GO" id="GO:0043161">
    <property type="term" value="P:proteasome-mediated ubiquitin-dependent protein catabolic process"/>
    <property type="evidence" value="ECO:0007669"/>
    <property type="project" value="TreeGrafter"/>
</dbReference>
<dbReference type="Proteomes" id="UP000094565">
    <property type="component" value="Chromosome 3"/>
</dbReference>
<organism evidence="8 9">
    <name type="scientific">Komagataella pastoris</name>
    <name type="common">Yeast</name>
    <name type="synonym">Pichia pastoris</name>
    <dbReference type="NCBI Taxonomy" id="4922"/>
    <lineage>
        <taxon>Eukaryota</taxon>
        <taxon>Fungi</taxon>
        <taxon>Dikarya</taxon>
        <taxon>Ascomycota</taxon>
        <taxon>Saccharomycotina</taxon>
        <taxon>Pichiomycetes</taxon>
        <taxon>Pichiales</taxon>
        <taxon>Pichiaceae</taxon>
        <taxon>Komagataella</taxon>
    </lineage>
</organism>
<name>A0A1B2JGF7_PICPA</name>
<dbReference type="OrthoDB" id="10252509at2759"/>
<gene>
    <name evidence="8" type="primary">RPN1</name>
    <name evidence="8" type="ORF">ATY40_BA7503612</name>
</gene>
<evidence type="ECO:0000256" key="5">
    <source>
        <dbReference type="SAM" id="MobiDB-lite"/>
    </source>
</evidence>
<feature type="domain" description="26S proteasome non-ATPase regulatory subunit RPN1 C-terminal" evidence="7">
    <location>
        <begin position="858"/>
        <end position="911"/>
    </location>
</feature>
<keyword evidence="9" id="KW-1185">Reference proteome</keyword>
<comment type="function">
    <text evidence="4">Acts as a regulatory subunit of the 26 proteasome which is involved in the ATP-dependent degradation of ubiquitinated proteins.</text>
</comment>
<keyword evidence="2" id="KW-0677">Repeat</keyword>
<evidence type="ECO:0000256" key="4">
    <source>
        <dbReference type="PIRNR" id="PIRNR015965"/>
    </source>
</evidence>
<dbReference type="GO" id="GO:0042176">
    <property type="term" value="P:regulation of protein catabolic process"/>
    <property type="evidence" value="ECO:0007669"/>
    <property type="project" value="InterPro"/>
</dbReference>
<dbReference type="GO" id="GO:0030234">
    <property type="term" value="F:enzyme regulator activity"/>
    <property type="evidence" value="ECO:0007669"/>
    <property type="project" value="UniProtKB-UniRule"/>
</dbReference>
<evidence type="ECO:0000259" key="7">
    <source>
        <dbReference type="Pfam" id="PF18051"/>
    </source>
</evidence>
<dbReference type="InterPro" id="IPR002015">
    <property type="entry name" value="Proteasome/cyclosome_rpt"/>
</dbReference>
<dbReference type="PANTHER" id="PTHR10943:SF1">
    <property type="entry name" value="26S PROTEASOME NON-ATPASE REGULATORY SUBUNIT 2"/>
    <property type="match status" value="1"/>
</dbReference>
<evidence type="ECO:0000256" key="1">
    <source>
        <dbReference type="ARBA" id="ARBA00005460"/>
    </source>
</evidence>
<dbReference type="InterPro" id="IPR016024">
    <property type="entry name" value="ARM-type_fold"/>
</dbReference>
<feature type="compositionally biased region" description="Basic and acidic residues" evidence="5">
    <location>
        <begin position="1"/>
        <end position="30"/>
    </location>
</feature>
<dbReference type="GO" id="GO:0005634">
    <property type="term" value="C:nucleus"/>
    <property type="evidence" value="ECO:0007669"/>
    <property type="project" value="TreeGrafter"/>
</dbReference>
<keyword evidence="3 4" id="KW-0647">Proteasome</keyword>
<feature type="compositionally biased region" description="Basic and acidic residues" evidence="5">
    <location>
        <begin position="627"/>
        <end position="643"/>
    </location>
</feature>
<dbReference type="InterPro" id="IPR016643">
    <property type="entry name" value="26S_Psome_Rpn1"/>
</dbReference>
<dbReference type="Pfam" id="PF18051">
    <property type="entry name" value="RPN1_C"/>
    <property type="match status" value="1"/>
</dbReference>
<reference evidence="8 9" key="1">
    <citation type="submission" date="2016-02" db="EMBL/GenBank/DDBJ databases">
        <title>Comparative genomic and transcriptomic foundation for Pichia pastoris.</title>
        <authorList>
            <person name="Love K.R."/>
            <person name="Shah K.A."/>
            <person name="Whittaker C.A."/>
            <person name="Wu J."/>
            <person name="Bartlett M.C."/>
            <person name="Ma D."/>
            <person name="Leeson R.L."/>
            <person name="Priest M."/>
            <person name="Young S.K."/>
            <person name="Love J.C."/>
        </authorList>
    </citation>
    <scope>NUCLEOTIDE SEQUENCE [LARGE SCALE GENOMIC DNA]</scope>
    <source>
        <strain evidence="8 9">ATCC 28485</strain>
    </source>
</reference>
<dbReference type="InterPro" id="IPR041433">
    <property type="entry name" value="RPN1_C"/>
</dbReference>
<comment type="similarity">
    <text evidence="1 4">Belongs to the proteasome subunit S2 family.</text>
</comment>